<keyword evidence="3" id="KW-1185">Reference proteome</keyword>
<keyword evidence="1" id="KW-0175">Coiled coil</keyword>
<dbReference type="EMBL" id="JBJKFK010001274">
    <property type="protein sequence ID" value="KAL3313547.1"/>
    <property type="molecule type" value="Genomic_DNA"/>
</dbReference>
<organism evidence="2 3">
    <name type="scientific">Cichlidogyrus casuarinus</name>
    <dbReference type="NCBI Taxonomy" id="1844966"/>
    <lineage>
        <taxon>Eukaryota</taxon>
        <taxon>Metazoa</taxon>
        <taxon>Spiralia</taxon>
        <taxon>Lophotrochozoa</taxon>
        <taxon>Platyhelminthes</taxon>
        <taxon>Monogenea</taxon>
        <taxon>Monopisthocotylea</taxon>
        <taxon>Dactylogyridea</taxon>
        <taxon>Ancyrocephalidae</taxon>
        <taxon>Cichlidogyrus</taxon>
    </lineage>
</organism>
<dbReference type="Proteomes" id="UP001626550">
    <property type="component" value="Unassembled WGS sequence"/>
</dbReference>
<evidence type="ECO:0000256" key="1">
    <source>
        <dbReference type="SAM" id="Coils"/>
    </source>
</evidence>
<evidence type="ECO:0000313" key="2">
    <source>
        <dbReference type="EMBL" id="KAL3313547.1"/>
    </source>
</evidence>
<sequence length="2322" mass="267056">MTSGANEKLVAVVQTTLNTYRELDNNPDLDKVPLNKWPEATTVSPIVDILRTNNYPQIDGLCQEICRVLNSLLEKIQHTQLAHAHPEVAETLHRISTNHEAPAHEFVDNSAENDKQIRSMITIDLKCKPGHYKVSAVFENSVNIHLKLQIESGKIELKEKVTVERVETKEIDVTLEQYNVYFNHVKLRLKNYCHCWSSLTYHGLIVVGYLLCISYSTVELNCCDKIENLLIDLYSYFLNPYMLAFLMVKFISICFAPQPRENFKDILSLMDRLKYLKENPLRFASYGFMDNISDLHSLCIPEGKKTLEICLLKWDNMELLKLQLICADSPARLCQEDGSAVSIDCLVETLFYLGEVLRCNASGSLKFLLKILIVLVQKEFSRLSINMDKILQRCFSKFMNPKSDDLWEGLQKIYEEYQVEGSGKFLCYLPRRNPAKFANSKITDGVLFEQTEENLLYHVGIENEKFSFKSLNSDAKLDQVLAAQNTRLQGDLTPDQIHSEIVLFALVQPISTDQPELKEAILGLIKDKIYYLEWLLKVFAWLQKNPSPAIILLIVETLRSLVIEGNYSGCFLKDCNEISVFFASDIITIEVATDFCWQPRRYLITDEKLQGQSLFLTMAYLLHQLKIFINSSNAHVEVTCRLLLIIAASCYSKLHDSFGNEIQLVINEVAELLKNSFNNQATDIAKIWDSFKCELKMKKIFKKIGKCWNVHENGVRKEMKTIKKKSSVVTDELTQEKLLSFKGTTTILHPAHNYFAVLAKYHKQGDSITLLFIVIDYNENQAEVYFICKDVSDGSLCVYGIDLKTVAQAQLVVICEKPVLRLESLAATTKETQYDVGIAPELQMFIMLAICSKSSNLESLCDRFLAAAKSIIHSVSAFRHRPSSSALILLLSSLLQNCHLCDPQYVQLVRRIVVNWRSCLALTSSNFDHYTSIDYNFKSAILICNISGNNNFKDLVLNLATGWIYDSEEQNNTIPLVKITSLIYHIRDSLIKESSKYNKAKTEQVIKLLFILCVSLRCMSSRPEYVDDFVNKCSELLVKLLTVFMMEWKAFLESQDGPKTCVEEIVKNLEKREESLRASIELTEEQMIKNRKEYLRQQEEADNKMNELAQELEELKRLELDSAQQIKFISESSNQLSTEFVNGTEKIRMLADKKENLNNSINSQKMNKAKLKDQEKEANDMMANLKKRREEVLAQQRELEAKQKEIAENYTNIGNLSDEQVAKLKEEQDARVAEQEKAIKAIKAKLAENEANLKAKESEYKNKQKMVRTLKDTVKNETKHLVEMEQEYERETVEYANNKKQVDEKMKQINMASERMKGLEDKVTSARRTLMVKNIWSKQLLERTKAIASIMEARLQKAYLRRYNDVTQDQQFCPVNMLIAKTTSGGNLELTFVCVDNKAPVLEFQALIQEQSCNLWSASFDDMKTYKHSLASITMMQLDKDLKFYNSVKSIADSILEVESLFLFIFVFCLTDSLIDQSLIGDNKTLLSYFTCENYPTFAHCFGPIIEKMQDLIGKRSNRSCIKVFEDFSAFVRTSLRIESIQIPENLYENSGIILTIFAVDLGSLDLNCKVCFENQNGSLTIHDTRTHSPISLNMIIVVANAVLNDLYEVLNGDMDESSLHDKILDQSYRIMIDCVYILCYVRQMPSAIARGAFGKLCRIMKLCFAFNPVMVNLIEKIYKGTEPLSIEMVVDYESLIDQTNQKFGRDLKMCTKLEDFEIMEASPKDLITKGEMRINPILMIQDKASKKMEIDVSYLDDGSSWTFVLPSNWQKIGIHKKEQSAKRELKEHEIEHEICKLIGYLSAADHHVLSILQLLLILLWCADVEMTQNYLKTIYEEIEKKPSYVDIENGLAFVGTMFRRIWEISTRPNNCYIQLFEVFTNMCKNKLASYVNKAYQEWHLADVKMLYNGSNDMFVKIFYEAQINQHASSVDKTAKSLFTHHPKKDRMLKQGPLDTQLCLAAMNALGLLEEFKFEELYHSLYNVFILCLVKLQKQQNSSSHLIFFLVQLWHHMRKMEISVSDMHLVGHMIWQMLECLHHFKQNMLKTLAEYLNNFILLEKQFYEKQLEDIERGLILVSINLFEYVFPDDHKAIFLSSKNNQHKSVFKAVFKTDSDLSPDISLITNIETVNQASREMEHHISISALELFCVEARNQAKILFGQDKAVGITMSTTHMLSCINFFKQVYILYIIFLQIIKDASMERKFLEEILIPVSDCKMQDSSGDSTFETKSAKKLILDVIRSGQNVSYKDYRQFCFNLNQFVLGIAKDHDCHMQVDKEKQVVHYLLITEENQVNVVISSQGCSVIQSSATASDANIDQESFN</sequence>
<proteinExistence type="predicted"/>
<accession>A0ABD2Q1P2</accession>
<name>A0ABD2Q1P2_9PLAT</name>
<comment type="caution">
    <text evidence="2">The sequence shown here is derived from an EMBL/GenBank/DDBJ whole genome shotgun (WGS) entry which is preliminary data.</text>
</comment>
<feature type="coiled-coil region" evidence="1">
    <location>
        <begin position="1066"/>
        <end position="1329"/>
    </location>
</feature>
<reference evidence="2 3" key="1">
    <citation type="submission" date="2024-11" db="EMBL/GenBank/DDBJ databases">
        <title>Adaptive evolution of stress response genes in parasites aligns with host niche diversity.</title>
        <authorList>
            <person name="Hahn C."/>
            <person name="Resl P."/>
        </authorList>
    </citation>
    <scope>NUCLEOTIDE SEQUENCE [LARGE SCALE GENOMIC DNA]</scope>
    <source>
        <strain evidence="2">EGGRZ-B1_66</strain>
        <tissue evidence="2">Body</tissue>
    </source>
</reference>
<evidence type="ECO:0000313" key="3">
    <source>
        <dbReference type="Proteomes" id="UP001626550"/>
    </source>
</evidence>
<protein>
    <submittedName>
        <fullName evidence="2">Uncharacterized protein</fullName>
    </submittedName>
</protein>
<gene>
    <name evidence="2" type="ORF">Ciccas_007848</name>
</gene>